<proteinExistence type="predicted"/>
<protein>
    <recommendedName>
        <fullName evidence="4">Anaphase-promoting complex subunit 1</fullName>
    </recommendedName>
</protein>
<accession>A0ABN9PR25</accession>
<sequence>MGRVLLTRKMDSPSPKIRCTIVALWSSKKLKLRARKADWPAQAVDFERPALVLGQRLSSSSTSNSPTGGRMALALANQNSGERERGEEEEEEEEEEEGRVGHGSMRLRA</sequence>
<organism evidence="2 3">
    <name type="scientific">Prorocentrum cordatum</name>
    <dbReference type="NCBI Taxonomy" id="2364126"/>
    <lineage>
        <taxon>Eukaryota</taxon>
        <taxon>Sar</taxon>
        <taxon>Alveolata</taxon>
        <taxon>Dinophyceae</taxon>
        <taxon>Prorocentrales</taxon>
        <taxon>Prorocentraceae</taxon>
        <taxon>Prorocentrum</taxon>
    </lineage>
</organism>
<evidence type="ECO:0000313" key="3">
    <source>
        <dbReference type="Proteomes" id="UP001189429"/>
    </source>
</evidence>
<feature type="compositionally biased region" description="Acidic residues" evidence="1">
    <location>
        <begin position="87"/>
        <end position="97"/>
    </location>
</feature>
<name>A0ABN9PR25_9DINO</name>
<evidence type="ECO:0000313" key="2">
    <source>
        <dbReference type="EMBL" id="CAK0794310.1"/>
    </source>
</evidence>
<comment type="caution">
    <text evidence="2">The sequence shown here is derived from an EMBL/GenBank/DDBJ whole genome shotgun (WGS) entry which is preliminary data.</text>
</comment>
<feature type="region of interest" description="Disordered" evidence="1">
    <location>
        <begin position="55"/>
        <end position="109"/>
    </location>
</feature>
<evidence type="ECO:0000256" key="1">
    <source>
        <dbReference type="SAM" id="MobiDB-lite"/>
    </source>
</evidence>
<dbReference type="EMBL" id="CAUYUJ010001116">
    <property type="protein sequence ID" value="CAK0794310.1"/>
    <property type="molecule type" value="Genomic_DNA"/>
</dbReference>
<keyword evidence="3" id="KW-1185">Reference proteome</keyword>
<reference evidence="2" key="1">
    <citation type="submission" date="2023-10" db="EMBL/GenBank/DDBJ databases">
        <authorList>
            <person name="Chen Y."/>
            <person name="Shah S."/>
            <person name="Dougan E. K."/>
            <person name="Thang M."/>
            <person name="Chan C."/>
        </authorList>
    </citation>
    <scope>NUCLEOTIDE SEQUENCE [LARGE SCALE GENOMIC DNA]</scope>
</reference>
<dbReference type="Proteomes" id="UP001189429">
    <property type="component" value="Unassembled WGS sequence"/>
</dbReference>
<gene>
    <name evidence="2" type="ORF">PCOR1329_LOCUS4361</name>
</gene>
<evidence type="ECO:0008006" key="4">
    <source>
        <dbReference type="Google" id="ProtNLM"/>
    </source>
</evidence>